<dbReference type="KEGG" id="psco:LY89DRAFT_687163"/>
<evidence type="ECO:0000256" key="1">
    <source>
        <dbReference type="ARBA" id="ARBA00023604"/>
    </source>
</evidence>
<proteinExistence type="inferred from homology"/>
<protein>
    <recommendedName>
        <fullName evidence="5">Methyltransferase</fullName>
    </recommendedName>
</protein>
<evidence type="ECO:0000256" key="2">
    <source>
        <dbReference type="SAM" id="MobiDB-lite"/>
    </source>
</evidence>
<dbReference type="AlphaFoldDB" id="A0A194X1U1"/>
<dbReference type="RefSeq" id="XP_018068162.1">
    <property type="nucleotide sequence ID" value="XM_018215443.1"/>
</dbReference>
<dbReference type="GO" id="GO:0016491">
    <property type="term" value="F:oxidoreductase activity"/>
    <property type="evidence" value="ECO:0007669"/>
    <property type="project" value="InterPro"/>
</dbReference>
<evidence type="ECO:0008006" key="5">
    <source>
        <dbReference type="Google" id="ProtNLM"/>
    </source>
</evidence>
<dbReference type="Proteomes" id="UP000070700">
    <property type="component" value="Unassembled WGS sequence"/>
</dbReference>
<dbReference type="PANTHER" id="PTHR34598">
    <property type="entry name" value="BLL6449 PROTEIN"/>
    <property type="match status" value="1"/>
</dbReference>
<feature type="region of interest" description="Disordered" evidence="2">
    <location>
        <begin position="262"/>
        <end position="286"/>
    </location>
</feature>
<name>A0A194X1U1_MOLSC</name>
<dbReference type="PANTHER" id="PTHR34598:SF3">
    <property type="entry name" value="OXIDOREDUCTASE AN1597"/>
    <property type="match status" value="1"/>
</dbReference>
<dbReference type="InParanoid" id="A0A194X1U1"/>
<keyword evidence="4" id="KW-1185">Reference proteome</keyword>
<evidence type="ECO:0000313" key="3">
    <source>
        <dbReference type="EMBL" id="KUJ13807.1"/>
    </source>
</evidence>
<sequence>MADIEATIEYLEDLELYDNVKPYWCSLPPRDGFDPDKERLDNLEFESRKIQIHDMRFLKDKPRIDVNGFQVFDHTTQISRFEAPEDVARYKSETEELHLKNLGAVYVKCYDMALRTNILFDRTEYDLNDPLHTEGPVRGAHNDISRNFGPQMINKHLPDREKELYMRPGYRFRIINTWRSLLPIVEDRPLALCDSRSVAAADLISCDRIVPEHIGEVYFLKHNSNHKWYWLSRQKDSEPFAFVMYDTKAGPHARFCPHVSFDNPQSSREAPPRESVETRSLVITRE</sequence>
<reference evidence="3 4" key="1">
    <citation type="submission" date="2015-10" db="EMBL/GenBank/DDBJ databases">
        <title>Full genome of DAOMC 229536 Phialocephala scopiformis, a fungal endophyte of spruce producing the potent anti-insectan compound rugulosin.</title>
        <authorList>
            <consortium name="DOE Joint Genome Institute"/>
            <person name="Walker A.K."/>
            <person name="Frasz S.L."/>
            <person name="Seifert K.A."/>
            <person name="Miller J.D."/>
            <person name="Mondo S.J."/>
            <person name="Labutti K."/>
            <person name="Lipzen A."/>
            <person name="Dockter R."/>
            <person name="Kennedy M."/>
            <person name="Grigoriev I.V."/>
            <person name="Spatafora J.W."/>
        </authorList>
    </citation>
    <scope>NUCLEOTIDE SEQUENCE [LARGE SCALE GENOMIC DNA]</scope>
    <source>
        <strain evidence="3 4">CBS 120377</strain>
    </source>
</reference>
<dbReference type="GeneID" id="28825169"/>
<comment type="similarity">
    <text evidence="1">Belongs to the asaB hydroxylase/desaturase family.</text>
</comment>
<dbReference type="NCBIfam" id="NF041278">
    <property type="entry name" value="CmcJ_NvfI_EfuI"/>
    <property type="match status" value="1"/>
</dbReference>
<accession>A0A194X1U1</accession>
<organism evidence="3 4">
    <name type="scientific">Mollisia scopiformis</name>
    <name type="common">Conifer needle endophyte fungus</name>
    <name type="synonym">Phialocephala scopiformis</name>
    <dbReference type="NCBI Taxonomy" id="149040"/>
    <lineage>
        <taxon>Eukaryota</taxon>
        <taxon>Fungi</taxon>
        <taxon>Dikarya</taxon>
        <taxon>Ascomycota</taxon>
        <taxon>Pezizomycotina</taxon>
        <taxon>Leotiomycetes</taxon>
        <taxon>Helotiales</taxon>
        <taxon>Mollisiaceae</taxon>
        <taxon>Mollisia</taxon>
    </lineage>
</organism>
<gene>
    <name evidence="3" type="ORF">LY89DRAFT_687163</name>
</gene>
<dbReference type="OrthoDB" id="412788at2759"/>
<dbReference type="InterPro" id="IPR044053">
    <property type="entry name" value="AsaB-like"/>
</dbReference>
<evidence type="ECO:0000313" key="4">
    <source>
        <dbReference type="Proteomes" id="UP000070700"/>
    </source>
</evidence>
<dbReference type="EMBL" id="KQ947421">
    <property type="protein sequence ID" value="KUJ13807.1"/>
    <property type="molecule type" value="Genomic_DNA"/>
</dbReference>